<name>A0A5B7GNB9_PORTR</name>
<proteinExistence type="predicted"/>
<keyword evidence="1" id="KW-0812">Transmembrane</keyword>
<dbReference type="EMBL" id="VSRR010017410">
    <property type="protein sequence ID" value="MPC60342.1"/>
    <property type="molecule type" value="Genomic_DNA"/>
</dbReference>
<accession>A0A5B7GNB9</accession>
<evidence type="ECO:0000256" key="1">
    <source>
        <dbReference type="SAM" id="Phobius"/>
    </source>
</evidence>
<feature type="transmembrane region" description="Helical" evidence="1">
    <location>
        <begin position="21"/>
        <end position="40"/>
    </location>
</feature>
<keyword evidence="3" id="KW-1185">Reference proteome</keyword>
<reference evidence="2 3" key="1">
    <citation type="submission" date="2019-05" db="EMBL/GenBank/DDBJ databases">
        <title>Another draft genome of Portunus trituberculatus and its Hox gene families provides insights of decapod evolution.</title>
        <authorList>
            <person name="Jeong J.-H."/>
            <person name="Song I."/>
            <person name="Kim S."/>
            <person name="Choi T."/>
            <person name="Kim D."/>
            <person name="Ryu S."/>
            <person name="Kim W."/>
        </authorList>
    </citation>
    <scope>NUCLEOTIDE SEQUENCE [LARGE SCALE GENOMIC DNA]</scope>
    <source>
        <tissue evidence="2">Muscle</tissue>
    </source>
</reference>
<organism evidence="2 3">
    <name type="scientific">Portunus trituberculatus</name>
    <name type="common">Swimming crab</name>
    <name type="synonym">Neptunus trituberculatus</name>
    <dbReference type="NCBI Taxonomy" id="210409"/>
    <lineage>
        <taxon>Eukaryota</taxon>
        <taxon>Metazoa</taxon>
        <taxon>Ecdysozoa</taxon>
        <taxon>Arthropoda</taxon>
        <taxon>Crustacea</taxon>
        <taxon>Multicrustacea</taxon>
        <taxon>Malacostraca</taxon>
        <taxon>Eumalacostraca</taxon>
        <taxon>Eucarida</taxon>
        <taxon>Decapoda</taxon>
        <taxon>Pleocyemata</taxon>
        <taxon>Brachyura</taxon>
        <taxon>Eubrachyura</taxon>
        <taxon>Portunoidea</taxon>
        <taxon>Portunidae</taxon>
        <taxon>Portuninae</taxon>
        <taxon>Portunus</taxon>
    </lineage>
</organism>
<protein>
    <recommendedName>
        <fullName evidence="4">Transmembrane protein</fullName>
    </recommendedName>
</protein>
<evidence type="ECO:0000313" key="2">
    <source>
        <dbReference type="EMBL" id="MPC60342.1"/>
    </source>
</evidence>
<evidence type="ECO:0008006" key="4">
    <source>
        <dbReference type="Google" id="ProtNLM"/>
    </source>
</evidence>
<sequence>MEFERNVVVSCERDGMWLRRGYVVVEVVLAMAVACRWWWWSDQVDVSVISSAKKARLEG</sequence>
<comment type="caution">
    <text evidence="2">The sequence shown here is derived from an EMBL/GenBank/DDBJ whole genome shotgun (WGS) entry which is preliminary data.</text>
</comment>
<dbReference type="AlphaFoldDB" id="A0A5B7GNB9"/>
<evidence type="ECO:0000313" key="3">
    <source>
        <dbReference type="Proteomes" id="UP000324222"/>
    </source>
</evidence>
<keyword evidence="1" id="KW-1133">Transmembrane helix</keyword>
<dbReference type="Proteomes" id="UP000324222">
    <property type="component" value="Unassembled WGS sequence"/>
</dbReference>
<keyword evidence="1" id="KW-0472">Membrane</keyword>
<gene>
    <name evidence="2" type="ORF">E2C01_054384</name>
</gene>